<organism evidence="10 11">
    <name type="scientific">Marinomonas aquiplantarum</name>
    <dbReference type="NCBI Taxonomy" id="491951"/>
    <lineage>
        <taxon>Bacteria</taxon>
        <taxon>Pseudomonadati</taxon>
        <taxon>Pseudomonadota</taxon>
        <taxon>Gammaproteobacteria</taxon>
        <taxon>Oceanospirillales</taxon>
        <taxon>Oceanospirillaceae</taxon>
        <taxon>Marinomonas</taxon>
    </lineage>
</organism>
<dbReference type="SFLD" id="SFLDG01067">
    <property type="entry name" value="SPASM/twitch_domain_containing"/>
    <property type="match status" value="1"/>
</dbReference>
<dbReference type="GO" id="GO:0003824">
    <property type="term" value="F:catalytic activity"/>
    <property type="evidence" value="ECO:0007669"/>
    <property type="project" value="InterPro"/>
</dbReference>
<evidence type="ECO:0000256" key="6">
    <source>
        <dbReference type="ARBA" id="ARBA00023014"/>
    </source>
</evidence>
<comment type="caution">
    <text evidence="10">The sequence shown here is derived from an EMBL/GenBank/DDBJ whole genome shotgun (WGS) entry which is preliminary data.</text>
</comment>
<keyword evidence="7" id="KW-0051">Antiviral defense</keyword>
<dbReference type="InterPro" id="IPR013785">
    <property type="entry name" value="Aldolase_TIM"/>
</dbReference>
<evidence type="ECO:0000256" key="4">
    <source>
        <dbReference type="ARBA" id="ARBA00022723"/>
    </source>
</evidence>
<dbReference type="NCBIfam" id="NF038283">
    <property type="entry name" value="viperin_w_prok"/>
    <property type="match status" value="1"/>
</dbReference>
<proteinExistence type="predicted"/>
<dbReference type="PROSITE" id="PS51918">
    <property type="entry name" value="RADICAL_SAM"/>
    <property type="match status" value="1"/>
</dbReference>
<dbReference type="EMBL" id="QNRF01000004">
    <property type="protein sequence ID" value="RBO83483.1"/>
    <property type="molecule type" value="Genomic_DNA"/>
</dbReference>
<dbReference type="SFLD" id="SFLDS00029">
    <property type="entry name" value="Radical_SAM"/>
    <property type="match status" value="1"/>
</dbReference>
<dbReference type="CDD" id="cd01335">
    <property type="entry name" value="Radical_SAM"/>
    <property type="match status" value="1"/>
</dbReference>
<protein>
    <recommendedName>
        <fullName evidence="8">S-adenosylmethionine-dependent nucleotide dehydratase</fullName>
    </recommendedName>
</protein>
<keyword evidence="11" id="KW-1185">Reference proteome</keyword>
<keyword evidence="5" id="KW-0408">Iron</keyword>
<dbReference type="GO" id="GO:0051607">
    <property type="term" value="P:defense response to virus"/>
    <property type="evidence" value="ECO:0007669"/>
    <property type="project" value="UniProtKB-KW"/>
</dbReference>
<dbReference type="Pfam" id="PF04055">
    <property type="entry name" value="Radical_SAM"/>
    <property type="match status" value="1"/>
</dbReference>
<dbReference type="InterPro" id="IPR007197">
    <property type="entry name" value="rSAM"/>
</dbReference>
<evidence type="ECO:0000256" key="8">
    <source>
        <dbReference type="ARBA" id="ARBA00039667"/>
    </source>
</evidence>
<comment type="cofactor">
    <cofactor evidence="1">
        <name>[4Fe-4S] cluster</name>
        <dbReference type="ChEBI" id="CHEBI:49883"/>
    </cofactor>
</comment>
<name>A0A366D086_9GAMM</name>
<evidence type="ECO:0000256" key="1">
    <source>
        <dbReference type="ARBA" id="ARBA00001966"/>
    </source>
</evidence>
<dbReference type="PANTHER" id="PTHR21339:SF0">
    <property type="entry name" value="S-ADENOSYLMETHIONINE-DEPENDENT NUCLEOTIDE DEHYDRATASE RSAD2"/>
    <property type="match status" value="1"/>
</dbReference>
<keyword evidence="2" id="KW-0004">4Fe-4S</keyword>
<evidence type="ECO:0000256" key="7">
    <source>
        <dbReference type="ARBA" id="ARBA00023118"/>
    </source>
</evidence>
<evidence type="ECO:0000256" key="5">
    <source>
        <dbReference type="ARBA" id="ARBA00023004"/>
    </source>
</evidence>
<dbReference type="InterPro" id="IPR058240">
    <property type="entry name" value="rSAM_sf"/>
</dbReference>
<evidence type="ECO:0000256" key="3">
    <source>
        <dbReference type="ARBA" id="ARBA00022691"/>
    </source>
</evidence>
<dbReference type="Proteomes" id="UP000252086">
    <property type="component" value="Unassembled WGS sequence"/>
</dbReference>
<dbReference type="InterPro" id="IPR051196">
    <property type="entry name" value="RSAD2/Viperin_antiviral"/>
</dbReference>
<evidence type="ECO:0000313" key="11">
    <source>
        <dbReference type="Proteomes" id="UP000252086"/>
    </source>
</evidence>
<dbReference type="GO" id="GO:0046872">
    <property type="term" value="F:metal ion binding"/>
    <property type="evidence" value="ECO:0007669"/>
    <property type="project" value="UniProtKB-KW"/>
</dbReference>
<keyword evidence="3" id="KW-0949">S-adenosyl-L-methionine</keyword>
<dbReference type="Gene3D" id="3.20.20.70">
    <property type="entry name" value="Aldolase class I"/>
    <property type="match status" value="1"/>
</dbReference>
<sequence>MKTSISKTLHSNLRVSSAQDLNTQTAKTELVINFHMTESCNYQCSYCYATWDDLEAKNELHRLSGQVESLLQNLADYFLRPNPLQSEMGYQNVRLNFAGGEPMLLGQRFLDAVKFANQLGFRTSLITNGHYLTEDILDELAPSLDVLGMSYDTADHALAQGIGRVDRKKRWIDAEQLVQMCARYRSLNPTGVLKLNTVVNAVNCNDSLFGLMSEIKPNKWKLLRVLPVHDHQLTITQAEYQAYVQRHSALSSIIVEEDNDAMTHTYLMINPEGRFYQNSDAGCGYIVSNSILTAGVEKALSQVPFNISGFKQRYQLIPSVMV</sequence>
<dbReference type="SUPFAM" id="SSF102114">
    <property type="entry name" value="Radical SAM enzymes"/>
    <property type="match status" value="1"/>
</dbReference>
<keyword evidence="4" id="KW-0479">Metal-binding</keyword>
<keyword evidence="6" id="KW-0411">Iron-sulfur</keyword>
<evidence type="ECO:0000259" key="9">
    <source>
        <dbReference type="PROSITE" id="PS51918"/>
    </source>
</evidence>
<gene>
    <name evidence="10" type="ORF">DFP76_104302</name>
</gene>
<dbReference type="PANTHER" id="PTHR21339">
    <property type="entry name" value="RADICAL S-ADENOSYL METHIONINE DOMAIN-CONTAINING PROTEIN 2"/>
    <property type="match status" value="1"/>
</dbReference>
<dbReference type="OrthoDB" id="9792276at2"/>
<dbReference type="AlphaFoldDB" id="A0A366D086"/>
<dbReference type="GO" id="GO:0051539">
    <property type="term" value="F:4 iron, 4 sulfur cluster binding"/>
    <property type="evidence" value="ECO:0007669"/>
    <property type="project" value="UniProtKB-KW"/>
</dbReference>
<dbReference type="RefSeq" id="WP_113874430.1">
    <property type="nucleotide sequence ID" value="NZ_QNRF01000004.1"/>
</dbReference>
<accession>A0A366D086</accession>
<evidence type="ECO:0000313" key="10">
    <source>
        <dbReference type="EMBL" id="RBO83483.1"/>
    </source>
</evidence>
<reference evidence="10 11" key="1">
    <citation type="submission" date="2018-06" db="EMBL/GenBank/DDBJ databases">
        <title>Genomic Encyclopedia of Type Strains, Phase III (KMG-III): the genomes of soil and plant-associated and newly described type strains.</title>
        <authorList>
            <person name="Whitman W."/>
        </authorList>
    </citation>
    <scope>NUCLEOTIDE SEQUENCE [LARGE SCALE GENOMIC DNA]</scope>
    <source>
        <strain evidence="10 11">CECT 7732</strain>
    </source>
</reference>
<evidence type="ECO:0000256" key="2">
    <source>
        <dbReference type="ARBA" id="ARBA00022485"/>
    </source>
</evidence>
<feature type="domain" description="Radical SAM core" evidence="9">
    <location>
        <begin position="24"/>
        <end position="254"/>
    </location>
</feature>
<dbReference type="SFLD" id="SFLDG01088">
    <property type="entry name" value="antiviral_proteins"/>
    <property type="match status" value="1"/>
</dbReference>